<protein>
    <submittedName>
        <fullName evidence="1">Uncharacterized protein</fullName>
    </submittedName>
</protein>
<comment type="caution">
    <text evidence="1">The sequence shown here is derived from an EMBL/GenBank/DDBJ whole genome shotgun (WGS) entry which is preliminary data.</text>
</comment>
<accession>A0A820HCQ7</accession>
<evidence type="ECO:0000313" key="1">
    <source>
        <dbReference type="EMBL" id="CAF4290870.1"/>
    </source>
</evidence>
<dbReference type="Proteomes" id="UP000663873">
    <property type="component" value="Unassembled WGS sequence"/>
</dbReference>
<reference evidence="1" key="1">
    <citation type="submission" date="2021-02" db="EMBL/GenBank/DDBJ databases">
        <authorList>
            <person name="Nowell W R."/>
        </authorList>
    </citation>
    <scope>NUCLEOTIDE SEQUENCE</scope>
</reference>
<dbReference type="EMBL" id="CAJOBP010001522">
    <property type="protein sequence ID" value="CAF4290870.1"/>
    <property type="molecule type" value="Genomic_DNA"/>
</dbReference>
<gene>
    <name evidence="1" type="ORF">UJA718_LOCUS12003</name>
</gene>
<keyword evidence="2" id="KW-1185">Reference proteome</keyword>
<evidence type="ECO:0000313" key="2">
    <source>
        <dbReference type="Proteomes" id="UP000663873"/>
    </source>
</evidence>
<name>A0A820HCQ7_9BILA</name>
<sequence length="70" mass="8279">MGHDIQKNGISSKDQALLVEKILKFLWFIMLYQEDDCQYRLKSFGRPANQHKYIINGDEPLTAVNYFNDR</sequence>
<organism evidence="1 2">
    <name type="scientific">Rotaria socialis</name>
    <dbReference type="NCBI Taxonomy" id="392032"/>
    <lineage>
        <taxon>Eukaryota</taxon>
        <taxon>Metazoa</taxon>
        <taxon>Spiralia</taxon>
        <taxon>Gnathifera</taxon>
        <taxon>Rotifera</taxon>
        <taxon>Eurotatoria</taxon>
        <taxon>Bdelloidea</taxon>
        <taxon>Philodinida</taxon>
        <taxon>Philodinidae</taxon>
        <taxon>Rotaria</taxon>
    </lineage>
</organism>
<dbReference type="AlphaFoldDB" id="A0A820HCQ7"/>
<proteinExistence type="predicted"/>